<name>C5BWB2_BEUC1</name>
<evidence type="ECO:0000256" key="4">
    <source>
        <dbReference type="SAM" id="SignalP"/>
    </source>
</evidence>
<evidence type="ECO:0000256" key="1">
    <source>
        <dbReference type="ARBA" id="ARBA00008520"/>
    </source>
</evidence>
<dbReference type="EMBL" id="CP001618">
    <property type="protein sequence ID" value="ACQ78570.1"/>
    <property type="molecule type" value="Genomic_DNA"/>
</dbReference>
<dbReference type="OrthoDB" id="9770625at2"/>
<protein>
    <submittedName>
        <fullName evidence="5">Extracellular solute-binding protein family 1</fullName>
    </submittedName>
</protein>
<proteinExistence type="inferred from homology"/>
<evidence type="ECO:0000313" key="6">
    <source>
        <dbReference type="Proteomes" id="UP000007962"/>
    </source>
</evidence>
<keyword evidence="6" id="KW-1185">Reference proteome</keyword>
<dbReference type="InterPro" id="IPR006059">
    <property type="entry name" value="SBP"/>
</dbReference>
<feature type="chain" id="PRO_5039711744" evidence="4">
    <location>
        <begin position="29"/>
        <end position="473"/>
    </location>
</feature>
<dbReference type="PROSITE" id="PS51257">
    <property type="entry name" value="PROKAR_LIPOPROTEIN"/>
    <property type="match status" value="1"/>
</dbReference>
<dbReference type="PANTHER" id="PTHR43649">
    <property type="entry name" value="ARABINOSE-BINDING PROTEIN-RELATED"/>
    <property type="match status" value="1"/>
</dbReference>
<dbReference type="Proteomes" id="UP000007962">
    <property type="component" value="Chromosome"/>
</dbReference>
<evidence type="ECO:0000313" key="5">
    <source>
        <dbReference type="EMBL" id="ACQ78570.1"/>
    </source>
</evidence>
<reference evidence="5 6" key="1">
    <citation type="journal article" date="2009" name="Stand. Genomic Sci.">
        <title>Complete genome sequence of Beutenbergia cavernae type strain (HKI 0122).</title>
        <authorList>
            <person name="Land M."/>
            <person name="Pukall R."/>
            <person name="Abt B."/>
            <person name="Goker M."/>
            <person name="Rohde M."/>
            <person name="Glavina Del Rio T."/>
            <person name="Tice H."/>
            <person name="Copeland A."/>
            <person name="Cheng J.F."/>
            <person name="Lucas S."/>
            <person name="Chen F."/>
            <person name="Nolan M."/>
            <person name="Bruce D."/>
            <person name="Goodwin L."/>
            <person name="Pitluck S."/>
            <person name="Ivanova N."/>
            <person name="Mavromatis K."/>
            <person name="Ovchinnikova G."/>
            <person name="Pati A."/>
            <person name="Chen A."/>
            <person name="Palaniappan K."/>
            <person name="Hauser L."/>
            <person name="Chang Y.J."/>
            <person name="Jefferies C.C."/>
            <person name="Saunders E."/>
            <person name="Brettin T."/>
            <person name="Detter J.C."/>
            <person name="Han C."/>
            <person name="Chain P."/>
            <person name="Bristow J."/>
            <person name="Eisen J.A."/>
            <person name="Markowitz V."/>
            <person name="Hugenholtz P."/>
            <person name="Kyrpides N.C."/>
            <person name="Klenk H.P."/>
            <person name="Lapidus A."/>
        </authorList>
    </citation>
    <scope>NUCLEOTIDE SEQUENCE [LARGE SCALE GENOMIC DNA]</scope>
    <source>
        <strain evidence="6">ATCC BAA-8 / DSM 12333 / NBRC 16432</strain>
    </source>
</reference>
<dbReference type="HOGENOM" id="CLU_031285_7_0_11"/>
<dbReference type="Gene3D" id="3.40.190.10">
    <property type="entry name" value="Periplasmic binding protein-like II"/>
    <property type="match status" value="1"/>
</dbReference>
<gene>
    <name evidence="5" type="ordered locus">Bcav_0306</name>
</gene>
<keyword evidence="3 4" id="KW-0732">Signal</keyword>
<dbReference type="STRING" id="471853.Bcav_0306"/>
<organism evidence="5 6">
    <name type="scientific">Beutenbergia cavernae (strain ATCC BAA-8 / DSM 12333 / CCUG 43141 / JCM 11478 / NBRC 16432 / NCIMB 13614 / HKI 0122)</name>
    <dbReference type="NCBI Taxonomy" id="471853"/>
    <lineage>
        <taxon>Bacteria</taxon>
        <taxon>Bacillati</taxon>
        <taxon>Actinomycetota</taxon>
        <taxon>Actinomycetes</taxon>
        <taxon>Micrococcales</taxon>
        <taxon>Beutenbergiaceae</taxon>
        <taxon>Beutenbergia</taxon>
    </lineage>
</organism>
<dbReference type="KEGG" id="bcv:Bcav_0306"/>
<sequence length="473" mass="48659">MRKSTARPRRVHRAAGAAVVAAAAIVLAACSGGGGGGEGDDGDAPAESITFWTPHVTPERLAAQEAVAEQFTEETGIEVEVVALAGPDQNTTLVAGAASGDVPDVILHGFDQAAAWVDQGLLDQEAAQAVIDELDPSTFAEAALNLSSIDGVPTGVPMDGWGHMLVYRTDLFEAAGLDAPESIEDVAAAATRLHEDGYTGIALGTQAGNPFTRETMEAMLLANGCELVTDGTVTLDSPECVEGLRLYQEMAASGGSGELDVEAARAAYLAGDAAMLVFSSHILDELAGLDPNNPVTCDECTENPQFLLENSGFAMGLSGPDNDEPQLFGNILQLGIPVGAHTEEAQQFAEFLLSDGYMESVGSATEGRIPVRLGTPENPTEYTEAWANLPFGAAGDGSSIAEVYGQDVADLISGGSESYARWGAGTADALLASVVAQQNVIPQNLGSFFTGGDPAEVATGLQTAVESAQQDAG</sequence>
<keyword evidence="2" id="KW-0813">Transport</keyword>
<dbReference type="InterPro" id="IPR050490">
    <property type="entry name" value="Bact_solute-bd_prot1"/>
</dbReference>
<dbReference type="RefSeq" id="WP_012725350.1">
    <property type="nucleotide sequence ID" value="NC_012669.1"/>
</dbReference>
<evidence type="ECO:0000256" key="3">
    <source>
        <dbReference type="ARBA" id="ARBA00022729"/>
    </source>
</evidence>
<feature type="signal peptide" evidence="4">
    <location>
        <begin position="1"/>
        <end position="28"/>
    </location>
</feature>
<accession>C5BWB2</accession>
<dbReference type="eggNOG" id="COG1653">
    <property type="taxonomic scope" value="Bacteria"/>
</dbReference>
<dbReference type="PANTHER" id="PTHR43649:SF34">
    <property type="entry name" value="ABC TRANSPORTER PERIPLASMIC-BINDING PROTEIN YCJN-RELATED"/>
    <property type="match status" value="1"/>
</dbReference>
<evidence type="ECO:0000256" key="2">
    <source>
        <dbReference type="ARBA" id="ARBA00022448"/>
    </source>
</evidence>
<dbReference type="SUPFAM" id="SSF53850">
    <property type="entry name" value="Periplasmic binding protein-like II"/>
    <property type="match status" value="1"/>
</dbReference>
<dbReference type="AlphaFoldDB" id="C5BWB2"/>
<comment type="similarity">
    <text evidence="1">Belongs to the bacterial solute-binding protein 1 family.</text>
</comment>
<dbReference type="Pfam" id="PF01547">
    <property type="entry name" value="SBP_bac_1"/>
    <property type="match status" value="1"/>
</dbReference>